<evidence type="ECO:0000313" key="2">
    <source>
        <dbReference type="Proteomes" id="UP001385951"/>
    </source>
</evidence>
<gene>
    <name evidence="1" type="ORF">QCA50_018023</name>
</gene>
<evidence type="ECO:0000313" key="1">
    <source>
        <dbReference type="EMBL" id="KAK7678883.1"/>
    </source>
</evidence>
<proteinExistence type="predicted"/>
<comment type="caution">
    <text evidence="1">The sequence shown here is derived from an EMBL/GenBank/DDBJ whole genome shotgun (WGS) entry which is preliminary data.</text>
</comment>
<organism evidence="1 2">
    <name type="scientific">Cerrena zonata</name>
    <dbReference type="NCBI Taxonomy" id="2478898"/>
    <lineage>
        <taxon>Eukaryota</taxon>
        <taxon>Fungi</taxon>
        <taxon>Dikarya</taxon>
        <taxon>Basidiomycota</taxon>
        <taxon>Agaricomycotina</taxon>
        <taxon>Agaricomycetes</taxon>
        <taxon>Polyporales</taxon>
        <taxon>Cerrenaceae</taxon>
        <taxon>Cerrena</taxon>
    </lineage>
</organism>
<keyword evidence="2" id="KW-1185">Reference proteome</keyword>
<dbReference type="AlphaFoldDB" id="A0AAW0FDM5"/>
<sequence>MFGNVELQVSSLGTLGIDAQKSCAASGRVEKGQWRVTVDKLPTSGTTVGLVENGLVEMRRVVHPQSDEDGSNMGLGGVNNLLTEITVFSLVCSSSIFV</sequence>
<accession>A0AAW0FDM5</accession>
<name>A0AAW0FDM5_9APHY</name>
<dbReference type="Proteomes" id="UP001385951">
    <property type="component" value="Unassembled WGS sequence"/>
</dbReference>
<dbReference type="EMBL" id="JASBNA010000065">
    <property type="protein sequence ID" value="KAK7678883.1"/>
    <property type="molecule type" value="Genomic_DNA"/>
</dbReference>
<protein>
    <submittedName>
        <fullName evidence="1">Uncharacterized protein</fullName>
    </submittedName>
</protein>
<reference evidence="1 2" key="1">
    <citation type="submission" date="2022-09" db="EMBL/GenBank/DDBJ databases">
        <authorList>
            <person name="Palmer J.M."/>
        </authorList>
    </citation>
    <scope>NUCLEOTIDE SEQUENCE [LARGE SCALE GENOMIC DNA]</scope>
    <source>
        <strain evidence="1 2">DSM 7382</strain>
    </source>
</reference>